<reference evidence="1 2" key="1">
    <citation type="submission" date="2017-08" db="EMBL/GenBank/DDBJ databases">
        <title>Infants hospitalized years apart are colonized by the same room-sourced microbial strains.</title>
        <authorList>
            <person name="Brooks B."/>
            <person name="Olm M.R."/>
            <person name="Firek B.A."/>
            <person name="Baker R."/>
            <person name="Thomas B.C."/>
            <person name="Morowitz M.J."/>
            <person name="Banfield J.F."/>
        </authorList>
    </citation>
    <scope>NUCLEOTIDE SEQUENCE [LARGE SCALE GENOMIC DNA]</scope>
    <source>
        <strain evidence="1">S2_003_000_R2_14</strain>
    </source>
</reference>
<evidence type="ECO:0008006" key="3">
    <source>
        <dbReference type="Google" id="ProtNLM"/>
    </source>
</evidence>
<evidence type="ECO:0000313" key="1">
    <source>
        <dbReference type="EMBL" id="PZR03914.1"/>
    </source>
</evidence>
<dbReference type="EMBL" id="QFQP01000068">
    <property type="protein sequence ID" value="PZR03914.1"/>
    <property type="molecule type" value="Genomic_DNA"/>
</dbReference>
<sequence>MNVVRGSVIALACVFATACGPDNPTKCERQQISPAGVPATPVDVTGVPELLVADEPAVLRVFAPLTSCVSDAPTASVELFDGDNFPVAVDAPQVVNRAGLISAELTFTPSTPGTYFLRATFEPNLGARSTTFLVVGPAALDAGVRLTLPVELSSCRDGVWPLSNDAVACESEGVDVFFADGGVQHFDGGALAAAGSVLWSLNRGTLERRVHEGGVLRVTHAVAGFSERPLAAMHGETFAIRRDARGTPTLIRTDGANVDTSTVSEVDGAPFIYDSKRLIQLNANACVAENCEGFSPLAIEPTHVWSWDRIDPRFLRAWPLPFGVVTGVPTLLPGRPVAQERARGPFERLPLWLERSPREPGVDAVLVSFDDGALHMSVWPRSRVLRVGSHVVVLQESDAFTVRLVPR</sequence>
<proteinExistence type="predicted"/>
<dbReference type="PROSITE" id="PS51257">
    <property type="entry name" value="PROKAR_LIPOPROTEIN"/>
    <property type="match status" value="1"/>
</dbReference>
<name>A0A2W5UL07_9BACT</name>
<comment type="caution">
    <text evidence="1">The sequence shown here is derived from an EMBL/GenBank/DDBJ whole genome shotgun (WGS) entry which is preliminary data.</text>
</comment>
<organism evidence="1 2">
    <name type="scientific">Archangium gephyra</name>
    <dbReference type="NCBI Taxonomy" id="48"/>
    <lineage>
        <taxon>Bacteria</taxon>
        <taxon>Pseudomonadati</taxon>
        <taxon>Myxococcota</taxon>
        <taxon>Myxococcia</taxon>
        <taxon>Myxococcales</taxon>
        <taxon>Cystobacterineae</taxon>
        <taxon>Archangiaceae</taxon>
        <taxon>Archangium</taxon>
    </lineage>
</organism>
<accession>A0A2W5UL07</accession>
<dbReference type="Proteomes" id="UP000249061">
    <property type="component" value="Unassembled WGS sequence"/>
</dbReference>
<evidence type="ECO:0000313" key="2">
    <source>
        <dbReference type="Proteomes" id="UP000249061"/>
    </source>
</evidence>
<dbReference type="AlphaFoldDB" id="A0A2W5UL07"/>
<gene>
    <name evidence="1" type="ORF">DI536_35170</name>
</gene>
<protein>
    <recommendedName>
        <fullName evidence="3">Lipoprotein</fullName>
    </recommendedName>
</protein>